<protein>
    <submittedName>
        <fullName evidence="1">Uncharacterized protein</fullName>
    </submittedName>
</protein>
<dbReference type="Proteomes" id="UP000051494">
    <property type="component" value="Unassembled WGS sequence"/>
</dbReference>
<comment type="caution">
    <text evidence="1">The sequence shown here is derived from an EMBL/GenBank/DDBJ whole genome shotgun (WGS) entry which is preliminary data.</text>
</comment>
<dbReference type="EMBL" id="LKHV02000002">
    <property type="protein sequence ID" value="MCS5709743.1"/>
    <property type="molecule type" value="Genomic_DNA"/>
</dbReference>
<gene>
    <name evidence="2" type="ORF">CC99x_012625</name>
    <name evidence="1" type="ORF">CC99x_02524</name>
</gene>
<dbReference type="EMBL" id="LKHV01000023">
    <property type="protein sequence ID" value="KRG17237.1"/>
    <property type="molecule type" value="Genomic_DNA"/>
</dbReference>
<evidence type="ECO:0000313" key="3">
    <source>
        <dbReference type="Proteomes" id="UP000051494"/>
    </source>
</evidence>
<dbReference type="AlphaFoldDB" id="A0A0Q9Y902"/>
<evidence type="ECO:0000313" key="2">
    <source>
        <dbReference type="EMBL" id="MCS5709743.1"/>
    </source>
</evidence>
<keyword evidence="3" id="KW-1185">Reference proteome</keyword>
<accession>A0A0Q9Y902</accession>
<evidence type="ECO:0000313" key="1">
    <source>
        <dbReference type="EMBL" id="KRG17237.1"/>
    </source>
</evidence>
<reference evidence="1" key="1">
    <citation type="submission" date="2015-09" db="EMBL/GenBank/DDBJ databases">
        <title>Draft Genome Sequences of Two Novel Amoeba-resistant Intranuclear Bacteria, Candidatus Berkiella cookevillensis and Candidatus Berkiella aquae.</title>
        <authorList>
            <person name="Mehari Y.T."/>
            <person name="Arivett B.A."/>
            <person name="Farone A.L."/>
            <person name="Gunderson J.H."/>
            <person name="Farone M.B."/>
        </authorList>
    </citation>
    <scope>NUCLEOTIDE SEQUENCE [LARGE SCALE GENOMIC DNA]</scope>
    <source>
        <strain evidence="1">CC99</strain>
    </source>
</reference>
<name>A0A0Q9Y902_9GAMM</name>
<organism evidence="1">
    <name type="scientific">Candidatus Berkiella cookevillensis</name>
    <dbReference type="NCBI Taxonomy" id="437022"/>
    <lineage>
        <taxon>Bacteria</taxon>
        <taxon>Pseudomonadati</taxon>
        <taxon>Pseudomonadota</taxon>
        <taxon>Gammaproteobacteria</taxon>
        <taxon>Candidatus Berkiellales</taxon>
        <taxon>Candidatus Berkiellaceae</taxon>
        <taxon>Candidatus Berkiella</taxon>
    </lineage>
</organism>
<dbReference type="RefSeq" id="WP_057625605.1">
    <property type="nucleotide sequence ID" value="NZ_LKHV02000002.1"/>
</dbReference>
<reference evidence="2" key="3">
    <citation type="submission" date="2021-06" db="EMBL/GenBank/DDBJ databases">
        <title>Genomic Description and Analysis of Intracellular Bacteria, Candidatus Berkiella cookevillensis and Candidatus Berkiella aquae.</title>
        <authorList>
            <person name="Kidane D.T."/>
            <person name="Mehari Y.T."/>
            <person name="Rice F.C."/>
            <person name="Arivett B.A."/>
            <person name="Farone A.L."/>
            <person name="Berk S.G."/>
            <person name="Farone M.B."/>
        </authorList>
    </citation>
    <scope>NUCLEOTIDE SEQUENCE</scope>
    <source>
        <strain evidence="2">CC99</strain>
    </source>
</reference>
<reference evidence="2" key="2">
    <citation type="journal article" date="2016" name="Genome Announc.">
        <title>Draft Genome Sequences of Two Novel Amoeba-Resistant Intranuclear Bacteria, 'Candidatus Berkiella cookevillensis' and 'Candidatus Berkiella aquae'.</title>
        <authorList>
            <person name="Mehari Y.T."/>
            <person name="Arivett B.A."/>
            <person name="Farone A.L."/>
            <person name="Gunderson J.H."/>
            <person name="Farone M.B."/>
        </authorList>
    </citation>
    <scope>NUCLEOTIDE SEQUENCE</scope>
    <source>
        <strain evidence="2">CC99</strain>
    </source>
</reference>
<sequence length="184" mass="21173">MKDLKKFLFFIILIYLSAFEVIAIPPSTEFTHRTYFQKADEVLKMMGIKKLQKRIIEISQKDTAYKRAELKSKILKANLKNMTEAKADVLADKAVNIWNDTYFHQASYDQMKLLVIYNVLDKVSEDDLDSLKHALSEVPVNEPKNNDKQTYMKLYQAAKDASMNASVEAANTFAYAFVKLLENS</sequence>
<proteinExistence type="predicted"/>